<keyword evidence="1" id="KW-0472">Membrane</keyword>
<feature type="transmembrane region" description="Helical" evidence="1">
    <location>
        <begin position="172"/>
        <end position="192"/>
    </location>
</feature>
<dbReference type="KEGG" id="adin:H7849_24095"/>
<evidence type="ECO:0000313" key="3">
    <source>
        <dbReference type="Proteomes" id="UP000515312"/>
    </source>
</evidence>
<sequence length="302" mass="32981">MNSQAVIALVLIPSQVIWSYSVAGVVAAFWLVTILLRGSWHKARGLDKLILFGPLFYAAPVAAFGTEHFTLTKIIASIMPAWIPWHQFWVYFVGACFIAGALSLVTGIQSRLAASLLALTFFVFVALMHLPAWAHQPQNRIALAIVLRETSFSGGALALAAHLTEQQNRRAAHIMATIARYFVAIPVLFFSLEQFLHGDHVPGVPLARLTPMYVFGHAIWTYVAAVAYAVTGALLLVGKKTRTAATWLGLTVLFVELVVYVPIGVVERASLDNGLNYVFDTLMFCGAVLLLADAMPQSRRSS</sequence>
<feature type="transmembrane region" description="Helical" evidence="1">
    <location>
        <begin position="86"/>
        <end position="105"/>
    </location>
</feature>
<keyword evidence="3" id="KW-1185">Reference proteome</keyword>
<dbReference type="RefSeq" id="WP_186743009.1">
    <property type="nucleotide sequence ID" value="NZ_CP060394.1"/>
</dbReference>
<feature type="transmembrane region" description="Helical" evidence="1">
    <location>
        <begin position="275"/>
        <end position="292"/>
    </location>
</feature>
<feature type="transmembrane region" description="Helical" evidence="1">
    <location>
        <begin position="112"/>
        <end position="134"/>
    </location>
</feature>
<feature type="transmembrane region" description="Helical" evidence="1">
    <location>
        <begin position="212"/>
        <end position="237"/>
    </location>
</feature>
<accession>A0A7G8BHN2</accession>
<evidence type="ECO:0000256" key="1">
    <source>
        <dbReference type="SAM" id="Phobius"/>
    </source>
</evidence>
<reference evidence="2 3" key="1">
    <citation type="submission" date="2020-08" db="EMBL/GenBank/DDBJ databases">
        <title>Edaphobacter telluris sp. nov. and Acidobacterium dinghuensis sp. nov., two acidobacteria isolated from forest soil.</title>
        <authorList>
            <person name="Fu J."/>
            <person name="Qiu L."/>
        </authorList>
    </citation>
    <scope>NUCLEOTIDE SEQUENCE [LARGE SCALE GENOMIC DNA]</scope>
    <source>
        <strain evidence="2">4Y35</strain>
    </source>
</reference>
<feature type="transmembrane region" description="Helical" evidence="1">
    <location>
        <begin position="17"/>
        <end position="37"/>
    </location>
</feature>
<dbReference type="AlphaFoldDB" id="A0A7G8BHN2"/>
<evidence type="ECO:0000313" key="2">
    <source>
        <dbReference type="EMBL" id="QNI32052.1"/>
    </source>
</evidence>
<gene>
    <name evidence="2" type="ORF">H7849_24095</name>
</gene>
<keyword evidence="1" id="KW-0812">Transmembrane</keyword>
<organism evidence="2 3">
    <name type="scientific">Alloacidobacterium dinghuense</name>
    <dbReference type="NCBI Taxonomy" id="2763107"/>
    <lineage>
        <taxon>Bacteria</taxon>
        <taxon>Pseudomonadati</taxon>
        <taxon>Acidobacteriota</taxon>
        <taxon>Terriglobia</taxon>
        <taxon>Terriglobales</taxon>
        <taxon>Acidobacteriaceae</taxon>
        <taxon>Alloacidobacterium</taxon>
    </lineage>
</organism>
<dbReference type="Proteomes" id="UP000515312">
    <property type="component" value="Chromosome"/>
</dbReference>
<protein>
    <submittedName>
        <fullName evidence="2">Uncharacterized protein</fullName>
    </submittedName>
</protein>
<proteinExistence type="predicted"/>
<feature type="transmembrane region" description="Helical" evidence="1">
    <location>
        <begin position="140"/>
        <end position="160"/>
    </location>
</feature>
<feature type="transmembrane region" description="Helical" evidence="1">
    <location>
        <begin position="244"/>
        <end position="263"/>
    </location>
</feature>
<keyword evidence="1" id="KW-1133">Transmembrane helix</keyword>
<name>A0A7G8BHN2_9BACT</name>
<feature type="transmembrane region" description="Helical" evidence="1">
    <location>
        <begin position="49"/>
        <end position="66"/>
    </location>
</feature>
<dbReference type="EMBL" id="CP060394">
    <property type="protein sequence ID" value="QNI32052.1"/>
    <property type="molecule type" value="Genomic_DNA"/>
</dbReference>